<protein>
    <recommendedName>
        <fullName evidence="4">EamA-like transporter family protein</fullName>
    </recommendedName>
</protein>
<feature type="transmembrane region" description="Helical" evidence="1">
    <location>
        <begin position="217"/>
        <end position="235"/>
    </location>
</feature>
<feature type="transmembrane region" description="Helical" evidence="1">
    <location>
        <begin position="95"/>
        <end position="112"/>
    </location>
</feature>
<accession>A0ABQ1KKT7</accession>
<dbReference type="RefSeq" id="WP_188749075.1">
    <property type="nucleotide sequence ID" value="NZ_BMIJ01000005.1"/>
</dbReference>
<feature type="transmembrane region" description="Helical" evidence="1">
    <location>
        <begin position="12"/>
        <end position="31"/>
    </location>
</feature>
<feature type="transmembrane region" description="Helical" evidence="1">
    <location>
        <begin position="247"/>
        <end position="271"/>
    </location>
</feature>
<feature type="transmembrane region" description="Helical" evidence="1">
    <location>
        <begin position="170"/>
        <end position="187"/>
    </location>
</feature>
<proteinExistence type="predicted"/>
<comment type="caution">
    <text evidence="2">The sequence shown here is derived from an EMBL/GenBank/DDBJ whole genome shotgun (WGS) entry which is preliminary data.</text>
</comment>
<organism evidence="2 3">
    <name type="scientific">Marinobacterium zhoushanense</name>
    <dbReference type="NCBI Taxonomy" id="1679163"/>
    <lineage>
        <taxon>Bacteria</taxon>
        <taxon>Pseudomonadati</taxon>
        <taxon>Pseudomonadota</taxon>
        <taxon>Gammaproteobacteria</taxon>
        <taxon>Oceanospirillales</taxon>
        <taxon>Oceanospirillaceae</taxon>
        <taxon>Marinobacterium</taxon>
    </lineage>
</organism>
<feature type="transmembrane region" description="Helical" evidence="1">
    <location>
        <begin position="118"/>
        <end position="135"/>
    </location>
</feature>
<evidence type="ECO:0008006" key="4">
    <source>
        <dbReference type="Google" id="ProtNLM"/>
    </source>
</evidence>
<dbReference type="Proteomes" id="UP000629025">
    <property type="component" value="Unassembled WGS sequence"/>
</dbReference>
<evidence type="ECO:0000256" key="1">
    <source>
        <dbReference type="SAM" id="Phobius"/>
    </source>
</evidence>
<dbReference type="EMBL" id="BMIJ01000005">
    <property type="protein sequence ID" value="GGB98968.1"/>
    <property type="molecule type" value="Genomic_DNA"/>
</dbReference>
<feature type="transmembrane region" description="Helical" evidence="1">
    <location>
        <begin position="38"/>
        <end position="57"/>
    </location>
</feature>
<gene>
    <name evidence="2" type="ORF">GCM10011352_26410</name>
</gene>
<name>A0ABQ1KKT7_9GAMM</name>
<feature type="transmembrane region" description="Helical" evidence="1">
    <location>
        <begin position="147"/>
        <end position="164"/>
    </location>
</feature>
<keyword evidence="1" id="KW-0472">Membrane</keyword>
<keyword evidence="1" id="KW-0812">Transmembrane</keyword>
<keyword evidence="1" id="KW-1133">Transmembrane helix</keyword>
<evidence type="ECO:0000313" key="3">
    <source>
        <dbReference type="Proteomes" id="UP000629025"/>
    </source>
</evidence>
<reference evidence="3" key="1">
    <citation type="journal article" date="2019" name="Int. J. Syst. Evol. Microbiol.">
        <title>The Global Catalogue of Microorganisms (GCM) 10K type strain sequencing project: providing services to taxonomists for standard genome sequencing and annotation.</title>
        <authorList>
            <consortium name="The Broad Institute Genomics Platform"/>
            <consortium name="The Broad Institute Genome Sequencing Center for Infectious Disease"/>
            <person name="Wu L."/>
            <person name="Ma J."/>
        </authorList>
    </citation>
    <scope>NUCLEOTIDE SEQUENCE [LARGE SCALE GENOMIC DNA]</scope>
    <source>
        <strain evidence="3">CGMCC 1.15341</strain>
    </source>
</reference>
<keyword evidence="3" id="KW-1185">Reference proteome</keyword>
<sequence>MTSILDNPLIQSAVLPLLLSLGLTGLLRLVLGPVFGARLAAAAIAVSFLICQALIQAPVFPPRSSSQKLPYLVAGALLLGLLIDSLDLKARVQQTAMAVLALAGIGWLLYGRFDRIDIAGWILLPMLFAATLLAQHRCLARRDSLDGGILLLLASAGTGAIALIGASASMAQTCFALMAATGGFLLWNWPTLRFPLNATAQLSALTALLALGTQMLFYTKANGWALLLLTPLLLVDRIGRQMENQPLRAVLVTGSAVAICAVAVGTAWMMLEPSGSGY</sequence>
<evidence type="ECO:0000313" key="2">
    <source>
        <dbReference type="EMBL" id="GGB98968.1"/>
    </source>
</evidence>